<feature type="transmembrane region" description="Helical" evidence="1">
    <location>
        <begin position="806"/>
        <end position="827"/>
    </location>
</feature>
<feature type="transmembrane region" description="Helical" evidence="1">
    <location>
        <begin position="528"/>
        <end position="547"/>
    </location>
</feature>
<gene>
    <name evidence="2" type="ORF">G5C33_15670</name>
</gene>
<feature type="transmembrane region" description="Helical" evidence="1">
    <location>
        <begin position="383"/>
        <end position="401"/>
    </location>
</feature>
<feature type="transmembrane region" description="Helical" evidence="1">
    <location>
        <begin position="358"/>
        <end position="376"/>
    </location>
</feature>
<dbReference type="KEGG" id="spzr:G5C33_15670"/>
<keyword evidence="1" id="KW-1133">Transmembrane helix</keyword>
<name>A0A6G6Y839_9SPHN</name>
<dbReference type="RefSeq" id="WP_165328006.1">
    <property type="nucleotide sequence ID" value="NZ_CP049109.1"/>
</dbReference>
<keyword evidence="1" id="KW-0812">Transmembrane</keyword>
<feature type="transmembrane region" description="Helical" evidence="1">
    <location>
        <begin position="774"/>
        <end position="794"/>
    </location>
</feature>
<feature type="transmembrane region" description="Helical" evidence="1">
    <location>
        <begin position="582"/>
        <end position="598"/>
    </location>
</feature>
<feature type="transmembrane region" description="Helical" evidence="1">
    <location>
        <begin position="6"/>
        <end position="25"/>
    </location>
</feature>
<feature type="transmembrane region" description="Helical" evidence="1">
    <location>
        <begin position="635"/>
        <end position="653"/>
    </location>
</feature>
<dbReference type="AlphaFoldDB" id="A0A6G6Y839"/>
<feature type="transmembrane region" description="Helical" evidence="1">
    <location>
        <begin position="847"/>
        <end position="864"/>
    </location>
</feature>
<evidence type="ECO:0000256" key="1">
    <source>
        <dbReference type="SAM" id="Phobius"/>
    </source>
</evidence>
<reference evidence="2 3" key="1">
    <citation type="submission" date="2020-02" db="EMBL/GenBank/DDBJ databases">
        <authorList>
            <person name="Zheng R.K."/>
            <person name="Sun C.M."/>
        </authorList>
    </citation>
    <scope>NUCLEOTIDE SEQUENCE [LARGE SCALE GENOMIC DNA]</scope>
    <source>
        <strain evidence="3">zrk23</strain>
    </source>
</reference>
<keyword evidence="1" id="KW-0472">Membrane</keyword>
<feature type="transmembrane region" description="Helical" evidence="1">
    <location>
        <begin position="556"/>
        <end position="576"/>
    </location>
</feature>
<evidence type="ECO:0000313" key="3">
    <source>
        <dbReference type="Proteomes" id="UP000501568"/>
    </source>
</evidence>
<feature type="transmembrane region" description="Helical" evidence="1">
    <location>
        <begin position="407"/>
        <end position="429"/>
    </location>
</feature>
<feature type="transmembrane region" description="Helical" evidence="1">
    <location>
        <begin position="488"/>
        <end position="508"/>
    </location>
</feature>
<dbReference type="Proteomes" id="UP000501568">
    <property type="component" value="Chromosome"/>
</dbReference>
<proteinExistence type="predicted"/>
<evidence type="ECO:0000313" key="2">
    <source>
        <dbReference type="EMBL" id="QIG81079.1"/>
    </source>
</evidence>
<feature type="transmembrane region" description="Helical" evidence="1">
    <location>
        <begin position="319"/>
        <end position="338"/>
    </location>
</feature>
<dbReference type="EMBL" id="CP049109">
    <property type="protein sequence ID" value="QIG81079.1"/>
    <property type="molecule type" value="Genomic_DNA"/>
</dbReference>
<feature type="transmembrane region" description="Helical" evidence="1">
    <location>
        <begin position="610"/>
        <end position="629"/>
    </location>
</feature>
<protein>
    <submittedName>
        <fullName evidence="2">Uncharacterized protein</fullName>
    </submittedName>
</protein>
<accession>A0A6G6Y839</accession>
<keyword evidence="3" id="KW-1185">Reference proteome</keyword>
<sequence length="871" mass="93234">MTLTLLLGGIVWFAIACTLVWFGSAGSGLRRVIGIVLALLGPVMGIAMFYFALAEGAASAGAPDASGRRAGQTRIVLLEADIQRSEGSQTLSMGGDPATDDIVLDGFPPAVAIVKEVDGTTRVSVKERAAEEPAVALFAGNNRILPGNSLAVPKTVTLRFATVEDGNDIPAEIDDLPTTHLSLSVSRTEKRWNIAFLDPEAEYTSGGNVQPASADLEHQPREGDNVVAFGMLGGTFAPLLEHVELVLPQEAGLHTYVSGNSPGYKDNQRIEVREGGLGIVLRVDPLNLTSGLRGYAGQVASLILVASMIVTWRVRRDVPLAAMLLATAEVLLSLRIIVAMEGGLVDETVRSRAALGDALVALPLGLLALSAAIGSIKRLPIQGVVFGGSAICVMLLIKAVHHDIPETSWQVVKLLMALTLLAITIRYSLIPRGYRLARRLLEQAKKRAPAAWRARLASLRNGRVSLIIRDWVARTRALPLLHWLRRQWWLPILVAYAFGVALVSLRIILAELGMQERISAGQSSSGALSIGFVPLTLLAATPLLLLLSRVKERRHIFFCGIAFLVFLALFVLLLNYRVGDSGLGIVLMVSLALAGAGGRLERTPAVGRNAWLTITLTAFALAYGMSGYLAGNSGWWIIPLLLLLGAVGLQLWVRSWDSACSIPWLLPAATLSAIILLTSFPQLRPEMSSPPGNVEAMSGSSVPELRLMAALAPERLAFQAGQSADDIRETFGHLSYYIDDWDGHGMLNFPQPPPGLKKQQFSDYALALHVVSPFGRFAAIGLLLMLAGLAALAFSRVQENRGEIWFGALAITAFAGTSAYIALANLLQAPFTGRNFYLLAVQSSSDLAEGLLLLILGAVTLAAVDTEVRDE</sequence>
<feature type="transmembrane region" description="Helical" evidence="1">
    <location>
        <begin position="665"/>
        <end position="683"/>
    </location>
</feature>
<feature type="transmembrane region" description="Helical" evidence="1">
    <location>
        <begin position="32"/>
        <end position="53"/>
    </location>
</feature>
<organism evidence="2 3">
    <name type="scientific">Stakelama tenebrarum</name>
    <dbReference type="NCBI Taxonomy" id="2711215"/>
    <lineage>
        <taxon>Bacteria</taxon>
        <taxon>Pseudomonadati</taxon>
        <taxon>Pseudomonadota</taxon>
        <taxon>Alphaproteobacteria</taxon>
        <taxon>Sphingomonadales</taxon>
        <taxon>Sphingomonadaceae</taxon>
        <taxon>Stakelama</taxon>
    </lineage>
</organism>